<reference evidence="2" key="2">
    <citation type="submission" date="2022-01" db="EMBL/GenBank/DDBJ databases">
        <authorList>
            <person name="Yamashiro T."/>
            <person name="Shiraishi A."/>
            <person name="Satake H."/>
            <person name="Nakayama K."/>
        </authorList>
    </citation>
    <scope>NUCLEOTIDE SEQUENCE</scope>
</reference>
<protein>
    <submittedName>
        <fullName evidence="2">Uncharacterized protein</fullName>
    </submittedName>
</protein>
<accession>A0ABQ5D4M3</accession>
<gene>
    <name evidence="2" type="ORF">Tco_0924685</name>
</gene>
<organism evidence="2 3">
    <name type="scientific">Tanacetum coccineum</name>
    <dbReference type="NCBI Taxonomy" id="301880"/>
    <lineage>
        <taxon>Eukaryota</taxon>
        <taxon>Viridiplantae</taxon>
        <taxon>Streptophyta</taxon>
        <taxon>Embryophyta</taxon>
        <taxon>Tracheophyta</taxon>
        <taxon>Spermatophyta</taxon>
        <taxon>Magnoliopsida</taxon>
        <taxon>eudicotyledons</taxon>
        <taxon>Gunneridae</taxon>
        <taxon>Pentapetalae</taxon>
        <taxon>asterids</taxon>
        <taxon>campanulids</taxon>
        <taxon>Asterales</taxon>
        <taxon>Asteraceae</taxon>
        <taxon>Asteroideae</taxon>
        <taxon>Anthemideae</taxon>
        <taxon>Anthemidinae</taxon>
        <taxon>Tanacetum</taxon>
    </lineage>
</organism>
<feature type="coiled-coil region" evidence="1">
    <location>
        <begin position="114"/>
        <end position="182"/>
    </location>
</feature>
<reference evidence="2" key="1">
    <citation type="journal article" date="2022" name="Int. J. Mol. Sci.">
        <title>Draft Genome of Tanacetum Coccineum: Genomic Comparison of Closely Related Tanacetum-Family Plants.</title>
        <authorList>
            <person name="Yamashiro T."/>
            <person name="Shiraishi A."/>
            <person name="Nakayama K."/>
            <person name="Satake H."/>
        </authorList>
    </citation>
    <scope>NUCLEOTIDE SEQUENCE</scope>
</reference>
<keyword evidence="1" id="KW-0175">Coiled coil</keyword>
<evidence type="ECO:0000256" key="1">
    <source>
        <dbReference type="SAM" id="Coils"/>
    </source>
</evidence>
<evidence type="ECO:0000313" key="3">
    <source>
        <dbReference type="Proteomes" id="UP001151760"/>
    </source>
</evidence>
<keyword evidence="3" id="KW-1185">Reference proteome</keyword>
<dbReference type="EMBL" id="BQNB010014948">
    <property type="protein sequence ID" value="GJT34266.1"/>
    <property type="molecule type" value="Genomic_DNA"/>
</dbReference>
<evidence type="ECO:0000313" key="2">
    <source>
        <dbReference type="EMBL" id="GJT34266.1"/>
    </source>
</evidence>
<dbReference type="Proteomes" id="UP001151760">
    <property type="component" value="Unassembled WGS sequence"/>
</dbReference>
<proteinExistence type="predicted"/>
<comment type="caution">
    <text evidence="2">The sequence shown here is derived from an EMBL/GenBank/DDBJ whole genome shotgun (WGS) entry which is preliminary data.</text>
</comment>
<sequence length="182" mass="20161">MKDCTYEAITTLSSFGSITKGHTALTSECGSMLEEVLEITRGLHDDVHTLGKEASALHSSLMGDLSKANNIVLPPKSVLSKDVEAMTEVIPINKRTKAAEIFNDTKVATQVPWVQQLEVQLKAIQSENEHLKLKVVDPTTFQTLQVQITELQSVNESLNLSVEELHKERKLVDRAVNELNVQ</sequence>
<name>A0ABQ5D4M3_9ASTR</name>